<evidence type="ECO:0000313" key="2">
    <source>
        <dbReference type="EMBL" id="SDZ38981.1"/>
    </source>
</evidence>
<feature type="chain" id="PRO_5045861258" evidence="1">
    <location>
        <begin position="30"/>
        <end position="361"/>
    </location>
</feature>
<evidence type="ECO:0000256" key="1">
    <source>
        <dbReference type="SAM" id="SignalP"/>
    </source>
</evidence>
<feature type="signal peptide" evidence="1">
    <location>
        <begin position="1"/>
        <end position="29"/>
    </location>
</feature>
<protein>
    <submittedName>
        <fullName evidence="2">Uncharacterized protein</fullName>
    </submittedName>
</protein>
<gene>
    <name evidence="2" type="ORF">SAMN05444412_11282</name>
</gene>
<sequence>MILNKTDRMKKTVLITAILFLQFMNSANSQTIESLVQELPPYFSVLTTWGVRPEWDEKSENIYFLNKLVGDVFKINIATREVSHVTAGFYHGGIHRVLCLSNGDLLLAMGSAIFDAANPEKDRHAGLGLYVLTKDKPNSPYPLNVYCDEGPAVSKNSMKIAWTIEGQREIKAGEINYEKGVPYLKDVETIISYADSSEYVRLETQDFRPPLNEELIYTHYWGDEKDQYYNSQVFGFNLNTKKTTKYTDLPKSYNEAEGIFHDGNYMVIESDRHQPMEERNKYKLDIYKLKLDGSGEVERLADFSTRYLNLIKSDNPVVNNKGNRIAHQFGFQKGAGDGRGIFLFDLDLYEKHKKKTKFKKP</sequence>
<keyword evidence="3" id="KW-1185">Reference proteome</keyword>
<accession>A0A1H3SN55</accession>
<dbReference type="EMBL" id="FNQC01000012">
    <property type="protein sequence ID" value="SDZ38981.1"/>
    <property type="molecule type" value="Genomic_DNA"/>
</dbReference>
<name>A0A1H3SN55_9BACT</name>
<proteinExistence type="predicted"/>
<reference evidence="2 3" key="1">
    <citation type="submission" date="2016-10" db="EMBL/GenBank/DDBJ databases">
        <authorList>
            <person name="Varghese N."/>
            <person name="Submissions S."/>
        </authorList>
    </citation>
    <scope>NUCLEOTIDE SEQUENCE [LARGE SCALE GENOMIC DNA]</scope>
    <source>
        <strain evidence="2 3">DSM 17997</strain>
    </source>
</reference>
<organism evidence="2 3">
    <name type="scientific">Rhodonellum ikkaensis</name>
    <dbReference type="NCBI Taxonomy" id="336829"/>
    <lineage>
        <taxon>Bacteria</taxon>
        <taxon>Pseudomonadati</taxon>
        <taxon>Bacteroidota</taxon>
        <taxon>Cytophagia</taxon>
        <taxon>Cytophagales</taxon>
        <taxon>Cytophagaceae</taxon>
        <taxon>Rhodonellum</taxon>
    </lineage>
</organism>
<keyword evidence="1" id="KW-0732">Signal</keyword>
<dbReference type="SUPFAM" id="SSF69304">
    <property type="entry name" value="Tricorn protease N-terminal domain"/>
    <property type="match status" value="1"/>
</dbReference>
<dbReference type="Proteomes" id="UP000199663">
    <property type="component" value="Unassembled WGS sequence"/>
</dbReference>
<evidence type="ECO:0000313" key="3">
    <source>
        <dbReference type="Proteomes" id="UP000199663"/>
    </source>
</evidence>
<comment type="caution">
    <text evidence="2">The sequence shown here is derived from an EMBL/GenBank/DDBJ whole genome shotgun (WGS) entry which is preliminary data.</text>
</comment>